<dbReference type="CDD" id="cd00167">
    <property type="entry name" value="SANT"/>
    <property type="match status" value="2"/>
</dbReference>
<feature type="domain" description="HTH myb-type" evidence="3">
    <location>
        <begin position="330"/>
        <end position="377"/>
    </location>
</feature>
<accession>A0ABP1G7H6</accession>
<comment type="caution">
    <text evidence="4">The sequence shown here is derived from an EMBL/GenBank/DDBJ whole genome shotgun (WGS) entry which is preliminary data.</text>
</comment>
<dbReference type="PROSITE" id="PS50090">
    <property type="entry name" value="MYB_LIKE"/>
    <property type="match status" value="3"/>
</dbReference>
<reference evidence="4 5" key="1">
    <citation type="submission" date="2024-06" db="EMBL/GenBank/DDBJ databases">
        <authorList>
            <person name="Kraege A."/>
            <person name="Thomma B."/>
        </authorList>
    </citation>
    <scope>NUCLEOTIDE SEQUENCE [LARGE SCALE GENOMIC DNA]</scope>
</reference>
<dbReference type="Gene3D" id="1.10.10.60">
    <property type="entry name" value="Homeodomain-like"/>
    <property type="match status" value="3"/>
</dbReference>
<dbReference type="Pfam" id="PF13921">
    <property type="entry name" value="Myb_DNA-bind_6"/>
    <property type="match status" value="1"/>
</dbReference>
<feature type="domain" description="Myb-like" evidence="2">
    <location>
        <begin position="330"/>
        <end position="373"/>
    </location>
</feature>
<dbReference type="InterPro" id="IPR001005">
    <property type="entry name" value="SANT/Myb"/>
</dbReference>
<evidence type="ECO:0000256" key="1">
    <source>
        <dbReference type="SAM" id="MobiDB-lite"/>
    </source>
</evidence>
<dbReference type="PROSITE" id="PS51294">
    <property type="entry name" value="HTH_MYB"/>
    <property type="match status" value="1"/>
</dbReference>
<dbReference type="PANTHER" id="PTHR47430">
    <property type="entry name" value="GB|AAC33480.1"/>
    <property type="match status" value="1"/>
</dbReference>
<evidence type="ECO:0000259" key="3">
    <source>
        <dbReference type="PROSITE" id="PS51294"/>
    </source>
</evidence>
<sequence length="545" mass="60017">MPVPSDELTWLPIAHSLFSKRDLQQLSLKKAVRLLCRKGAKKFGVQQSDGDLQNAIDAFIRAARLSGSLVLNAGCVRMPGAKQTDREISGQDADPAERKGRPATKILLSSAALADLPKQHAVPKKKGRPPAALGDSRASGGPHSKSLAPVPLNGPVRETPRSSEKHLRIASATEPQGKHGEQQPADEALQAKRRKLSKKARELAPGSLTGGRADGSHAESMPGIPASGAAEMTWKQLDKRMDVKRGRFSESEKETLLHAIKDYARAHNLSDTNLSWIYNTRNNLGNDLTAEDRVQRKSAWSVIAQTLPHRTPKSVWAFATRVLHEGNYLGKWSAEDTAKLLQLHAERGNKWKEIGAALGRHPENCRHKHRDLLLGEAERKGKWSREEEAKLLDLVTSYIEERPEPDINSGRVLIDAVNWDVVSQLHGTRAPKACRQKWYDNLAPSMVTRGDWGIGDDRRLLKALYRAGHAREWQVDWGAAVPERSAVAAKRRWRLMLKSVPAYQEKEFTDIVEELVSAHLPALMDKAARGQAAGTSAADGQAASG</sequence>
<evidence type="ECO:0000313" key="5">
    <source>
        <dbReference type="Proteomes" id="UP001497392"/>
    </source>
</evidence>
<feature type="compositionally biased region" description="Basic and acidic residues" evidence="1">
    <location>
        <begin position="158"/>
        <end position="167"/>
    </location>
</feature>
<protein>
    <submittedName>
        <fullName evidence="4">G11123 protein</fullName>
    </submittedName>
</protein>
<dbReference type="InterPro" id="IPR017930">
    <property type="entry name" value="Myb_dom"/>
</dbReference>
<dbReference type="SUPFAM" id="SSF46689">
    <property type="entry name" value="Homeodomain-like"/>
    <property type="match status" value="2"/>
</dbReference>
<feature type="domain" description="Myb-like" evidence="2">
    <location>
        <begin position="444"/>
        <end position="497"/>
    </location>
</feature>
<gene>
    <name evidence="4" type="primary">g11123</name>
    <name evidence="4" type="ORF">VP750_LOCUS9963</name>
</gene>
<keyword evidence="5" id="KW-1185">Reference proteome</keyword>
<dbReference type="Proteomes" id="UP001497392">
    <property type="component" value="Unassembled WGS sequence"/>
</dbReference>
<dbReference type="PANTHER" id="PTHR47430:SF4">
    <property type="entry name" value="GB|AAC33480.1"/>
    <property type="match status" value="1"/>
</dbReference>
<name>A0ABP1G7H6_9CHLO</name>
<dbReference type="SMART" id="SM00717">
    <property type="entry name" value="SANT"/>
    <property type="match status" value="3"/>
</dbReference>
<dbReference type="InterPro" id="IPR009057">
    <property type="entry name" value="Homeodomain-like_sf"/>
</dbReference>
<organism evidence="4 5">
    <name type="scientific">Coccomyxa viridis</name>
    <dbReference type="NCBI Taxonomy" id="1274662"/>
    <lineage>
        <taxon>Eukaryota</taxon>
        <taxon>Viridiplantae</taxon>
        <taxon>Chlorophyta</taxon>
        <taxon>core chlorophytes</taxon>
        <taxon>Trebouxiophyceae</taxon>
        <taxon>Trebouxiophyceae incertae sedis</taxon>
        <taxon>Coccomyxaceae</taxon>
        <taxon>Coccomyxa</taxon>
    </lineage>
</organism>
<evidence type="ECO:0000313" key="4">
    <source>
        <dbReference type="EMBL" id="CAL5228057.1"/>
    </source>
</evidence>
<feature type="compositionally biased region" description="Basic and acidic residues" evidence="1">
    <location>
        <begin position="83"/>
        <end position="100"/>
    </location>
</feature>
<proteinExistence type="predicted"/>
<evidence type="ECO:0000259" key="2">
    <source>
        <dbReference type="PROSITE" id="PS50090"/>
    </source>
</evidence>
<dbReference type="EMBL" id="CAXHTA020000017">
    <property type="protein sequence ID" value="CAL5228057.1"/>
    <property type="molecule type" value="Genomic_DNA"/>
</dbReference>
<feature type="domain" description="Myb-like" evidence="2">
    <location>
        <begin position="375"/>
        <end position="442"/>
    </location>
</feature>
<feature type="region of interest" description="Disordered" evidence="1">
    <location>
        <begin position="81"/>
        <end position="229"/>
    </location>
</feature>